<organism evidence="2 3">
    <name type="scientific">Ditylenchus dipsaci</name>
    <dbReference type="NCBI Taxonomy" id="166011"/>
    <lineage>
        <taxon>Eukaryota</taxon>
        <taxon>Metazoa</taxon>
        <taxon>Ecdysozoa</taxon>
        <taxon>Nematoda</taxon>
        <taxon>Chromadorea</taxon>
        <taxon>Rhabditida</taxon>
        <taxon>Tylenchina</taxon>
        <taxon>Tylenchomorpha</taxon>
        <taxon>Sphaerularioidea</taxon>
        <taxon>Anguinidae</taxon>
        <taxon>Anguininae</taxon>
        <taxon>Ditylenchus</taxon>
    </lineage>
</organism>
<dbReference type="Proteomes" id="UP000887574">
    <property type="component" value="Unplaced"/>
</dbReference>
<evidence type="ECO:0000313" key="2">
    <source>
        <dbReference type="Proteomes" id="UP000887574"/>
    </source>
</evidence>
<feature type="compositionally biased region" description="Polar residues" evidence="1">
    <location>
        <begin position="1"/>
        <end position="44"/>
    </location>
</feature>
<evidence type="ECO:0000256" key="1">
    <source>
        <dbReference type="SAM" id="MobiDB-lite"/>
    </source>
</evidence>
<feature type="region of interest" description="Disordered" evidence="1">
    <location>
        <begin position="1"/>
        <end position="57"/>
    </location>
</feature>
<sequence>MPAMISTGSHRGNSGNRTSDSGRGRITQTSSYTQSNKSRGSQNKLGKAQSIFGNPARSAFPPYLQQLGSKMGDLYKVSEYAQLLNEDGSVQPHQSINMKWADCLESTGNYVIPSRAACDAIYRIELSHRKLS</sequence>
<name>A0A915DIF3_9BILA</name>
<proteinExistence type="predicted"/>
<accession>A0A915DIF3</accession>
<protein>
    <submittedName>
        <fullName evidence="3">Uncharacterized protein</fullName>
    </submittedName>
</protein>
<keyword evidence="2" id="KW-1185">Reference proteome</keyword>
<dbReference type="WBParaSite" id="jg19800">
    <property type="protein sequence ID" value="jg19800"/>
    <property type="gene ID" value="jg19800"/>
</dbReference>
<evidence type="ECO:0000313" key="3">
    <source>
        <dbReference type="WBParaSite" id="jg19800"/>
    </source>
</evidence>
<reference evidence="3" key="1">
    <citation type="submission" date="2022-11" db="UniProtKB">
        <authorList>
            <consortium name="WormBaseParasite"/>
        </authorList>
    </citation>
    <scope>IDENTIFICATION</scope>
</reference>
<dbReference type="AlphaFoldDB" id="A0A915DIF3"/>